<feature type="disulfide bond" evidence="14">
    <location>
        <begin position="63"/>
        <end position="94"/>
    </location>
</feature>
<feature type="transmembrane region" description="Helical" evidence="16">
    <location>
        <begin position="239"/>
        <end position="266"/>
    </location>
</feature>
<reference evidence="19 20" key="1">
    <citation type="journal article" date="2020" name="Microbiol. Resour. Announc.">
        <title>Draft Genome Sequence of a Cladosporium Species Isolated from the Mesophotic Ascidian Didemnum maculosum.</title>
        <authorList>
            <person name="Gioti A."/>
            <person name="Siaperas R."/>
            <person name="Nikolaivits E."/>
            <person name="Le Goff G."/>
            <person name="Ouazzani J."/>
            <person name="Kotoulas G."/>
            <person name="Topakas E."/>
        </authorList>
    </citation>
    <scope>NUCLEOTIDE SEQUENCE [LARGE SCALE GENOMIC DNA]</scope>
    <source>
        <strain evidence="19 20">TM138-S3</strain>
    </source>
</reference>
<keyword evidence="11 14" id="KW-1015">Disulfide bond</keyword>
<evidence type="ECO:0000256" key="6">
    <source>
        <dbReference type="ARBA" id="ARBA00022622"/>
    </source>
</evidence>
<evidence type="ECO:0000256" key="17">
    <source>
        <dbReference type="SAM" id="SignalP"/>
    </source>
</evidence>
<keyword evidence="7 16" id="KW-0812">Transmembrane</keyword>
<dbReference type="PROSITE" id="PS52012">
    <property type="entry name" value="CFEM"/>
    <property type="match status" value="1"/>
</dbReference>
<feature type="compositionally biased region" description="Basic and acidic residues" evidence="15">
    <location>
        <begin position="423"/>
        <end position="435"/>
    </location>
</feature>
<dbReference type="Pfam" id="PF20684">
    <property type="entry name" value="Fung_rhodopsin"/>
    <property type="match status" value="1"/>
</dbReference>
<feature type="disulfide bond" evidence="14">
    <location>
        <begin position="59"/>
        <end position="99"/>
    </location>
</feature>
<comment type="similarity">
    <text evidence="13">Belongs to the SAT4 family.</text>
</comment>
<feature type="region of interest" description="Disordered" evidence="15">
    <location>
        <begin position="400"/>
        <end position="461"/>
    </location>
</feature>
<organism evidence="19 20">
    <name type="scientific">Cladosporium halotolerans</name>
    <dbReference type="NCBI Taxonomy" id="1052096"/>
    <lineage>
        <taxon>Eukaryota</taxon>
        <taxon>Fungi</taxon>
        <taxon>Dikarya</taxon>
        <taxon>Ascomycota</taxon>
        <taxon>Pezizomycotina</taxon>
        <taxon>Dothideomycetes</taxon>
        <taxon>Dothideomycetidae</taxon>
        <taxon>Cladosporiales</taxon>
        <taxon>Cladosporiaceae</taxon>
        <taxon>Cladosporium</taxon>
    </lineage>
</organism>
<protein>
    <recommendedName>
        <fullName evidence="18">CFEM domain-containing protein</fullName>
    </recommendedName>
</protein>
<comment type="similarity">
    <text evidence="4">Belongs to the RBT5 family.</text>
</comment>
<evidence type="ECO:0000256" key="9">
    <source>
        <dbReference type="ARBA" id="ARBA00022989"/>
    </source>
</evidence>
<feature type="transmembrane region" description="Helical" evidence="16">
    <location>
        <begin position="286"/>
        <end position="307"/>
    </location>
</feature>
<dbReference type="GeneID" id="96005096"/>
<evidence type="ECO:0000256" key="11">
    <source>
        <dbReference type="ARBA" id="ARBA00023157"/>
    </source>
</evidence>
<comment type="caution">
    <text evidence="19">The sequence shown here is derived from an EMBL/GenBank/DDBJ whole genome shotgun (WGS) entry which is preliminary data.</text>
</comment>
<feature type="signal peptide" evidence="17">
    <location>
        <begin position="1"/>
        <end position="22"/>
    </location>
</feature>
<dbReference type="GO" id="GO:0005576">
    <property type="term" value="C:extracellular region"/>
    <property type="evidence" value="ECO:0007669"/>
    <property type="project" value="UniProtKB-SubCell"/>
</dbReference>
<keyword evidence="12" id="KW-0449">Lipoprotein</keyword>
<evidence type="ECO:0000256" key="16">
    <source>
        <dbReference type="SAM" id="Phobius"/>
    </source>
</evidence>
<evidence type="ECO:0000256" key="10">
    <source>
        <dbReference type="ARBA" id="ARBA00023136"/>
    </source>
</evidence>
<feature type="compositionally biased region" description="Polar residues" evidence="15">
    <location>
        <begin position="400"/>
        <end position="414"/>
    </location>
</feature>
<dbReference type="SMART" id="SM00747">
    <property type="entry name" value="CFEM"/>
    <property type="match status" value="1"/>
</dbReference>
<keyword evidence="10 16" id="KW-0472">Membrane</keyword>
<feature type="disulfide bond" evidence="14">
    <location>
        <begin position="73"/>
        <end position="80"/>
    </location>
</feature>
<keyword evidence="9 16" id="KW-1133">Transmembrane helix</keyword>
<dbReference type="PANTHER" id="PTHR33048">
    <property type="entry name" value="PTH11-LIKE INTEGRAL MEMBRANE PROTEIN (AFU_ORTHOLOGUE AFUA_5G11245)"/>
    <property type="match status" value="1"/>
</dbReference>
<dbReference type="Proteomes" id="UP000803884">
    <property type="component" value="Unassembled WGS sequence"/>
</dbReference>
<dbReference type="AlphaFoldDB" id="A0AB34KRI4"/>
<feature type="disulfide bond" evidence="14">
    <location>
        <begin position="82"/>
        <end position="115"/>
    </location>
</feature>
<comment type="subcellular location">
    <subcellularLocation>
        <location evidence="2">Membrane</location>
        <topology evidence="2">Lipid-anchor</topology>
        <topology evidence="2">GPI-anchor</topology>
    </subcellularLocation>
    <subcellularLocation>
        <location evidence="1">Membrane</location>
        <topology evidence="1">Multi-pass membrane protein</topology>
    </subcellularLocation>
    <subcellularLocation>
        <location evidence="3">Secreted</location>
    </subcellularLocation>
</comment>
<feature type="transmembrane region" description="Helical" evidence="16">
    <location>
        <begin position="163"/>
        <end position="185"/>
    </location>
</feature>
<evidence type="ECO:0000256" key="12">
    <source>
        <dbReference type="ARBA" id="ARBA00023288"/>
    </source>
</evidence>
<feature type="transmembrane region" description="Helical" evidence="16">
    <location>
        <begin position="125"/>
        <end position="143"/>
    </location>
</feature>
<dbReference type="PANTHER" id="PTHR33048:SF160">
    <property type="entry name" value="SAT4 FAMILY MEMBRANE PROTEIN"/>
    <property type="match status" value="1"/>
</dbReference>
<evidence type="ECO:0000256" key="13">
    <source>
        <dbReference type="ARBA" id="ARBA00038359"/>
    </source>
</evidence>
<feature type="compositionally biased region" description="Basic and acidic residues" evidence="15">
    <location>
        <begin position="445"/>
        <end position="461"/>
    </location>
</feature>
<accession>A0AB34KRI4</accession>
<evidence type="ECO:0000256" key="14">
    <source>
        <dbReference type="PROSITE-ProRule" id="PRU01356"/>
    </source>
</evidence>
<dbReference type="GO" id="GO:0046872">
    <property type="term" value="F:metal ion binding"/>
    <property type="evidence" value="ECO:0007669"/>
    <property type="project" value="UniProtKB-UniRule"/>
</dbReference>
<keyword evidence="8 17" id="KW-0732">Signal</keyword>
<evidence type="ECO:0000313" key="19">
    <source>
        <dbReference type="EMBL" id="KAL1587619.1"/>
    </source>
</evidence>
<feature type="transmembrane region" description="Helical" evidence="16">
    <location>
        <begin position="319"/>
        <end position="346"/>
    </location>
</feature>
<sequence>MRFFTQLQAGLVLAGVAQMTLGQTASQSDVDATTNATAVEAAQEAAKAAAALLASMPECGRTCLVSGIAASPCDLTDIACSCSNATITQQVELCVTESCVVKEQLSSKNATSTLCSLPVRDESHIVSWAGVIGGILAVIAYTMRMISRLPRFGGQLGWDDLAITIAILEIIPLTVFSVLLANLGLGKDIWTVPFENITMILKIYYFDEDLYLTALPLVKISILLFYLRIFPQDWFRYSCFATMAACAGYGIAFLLVSVFQCIPINYAWLNWDGEHTGTCNDINAQGWTSAAFNVILDVIVLALPMPVITKLELNKRKKFFILVMFSVGFVVTVVSILRLQVLVQFGGTTNFTWHYRSVGYWSTSEINLAVICACMPGVRAMIAWVLPRVMGDTTAAKSTAKSGFGSSYDASASGPSIVKRSRPSRDLFDKSDKDFIPLVEVTDTNGKEGPSKSKDRWSMEA</sequence>
<name>A0AB34KRI4_9PEZI</name>
<feature type="domain" description="CFEM" evidence="18">
    <location>
        <begin position="31"/>
        <end position="142"/>
    </location>
</feature>
<feature type="binding site" description="axial binding residue" evidence="14">
    <location>
        <position position="77"/>
    </location>
    <ligand>
        <name>heme</name>
        <dbReference type="ChEBI" id="CHEBI:30413"/>
    </ligand>
    <ligandPart>
        <name>Fe</name>
        <dbReference type="ChEBI" id="CHEBI:18248"/>
    </ligandPart>
</feature>
<keyword evidence="6" id="KW-0336">GPI-anchor</keyword>
<evidence type="ECO:0000256" key="15">
    <source>
        <dbReference type="SAM" id="MobiDB-lite"/>
    </source>
</evidence>
<dbReference type="InterPro" id="IPR052337">
    <property type="entry name" value="SAT4-like"/>
</dbReference>
<evidence type="ECO:0000256" key="2">
    <source>
        <dbReference type="ARBA" id="ARBA00004589"/>
    </source>
</evidence>
<evidence type="ECO:0000256" key="7">
    <source>
        <dbReference type="ARBA" id="ARBA00022692"/>
    </source>
</evidence>
<evidence type="ECO:0000256" key="4">
    <source>
        <dbReference type="ARBA" id="ARBA00010031"/>
    </source>
</evidence>
<keyword evidence="14" id="KW-0479">Metal-binding</keyword>
<keyword evidence="20" id="KW-1185">Reference proteome</keyword>
<feature type="chain" id="PRO_5044298796" description="CFEM domain-containing protein" evidence="17">
    <location>
        <begin position="23"/>
        <end position="461"/>
    </location>
</feature>
<evidence type="ECO:0000256" key="5">
    <source>
        <dbReference type="ARBA" id="ARBA00022525"/>
    </source>
</evidence>
<keyword evidence="5" id="KW-0964">Secreted</keyword>
<dbReference type="InterPro" id="IPR008427">
    <property type="entry name" value="Extracellular_membr_CFEM_dom"/>
</dbReference>
<dbReference type="Pfam" id="PF05730">
    <property type="entry name" value="CFEM"/>
    <property type="match status" value="1"/>
</dbReference>
<dbReference type="RefSeq" id="XP_069230724.1">
    <property type="nucleotide sequence ID" value="XM_069372258.1"/>
</dbReference>
<keyword evidence="6" id="KW-0325">Glycoprotein</keyword>
<evidence type="ECO:0000313" key="20">
    <source>
        <dbReference type="Proteomes" id="UP000803884"/>
    </source>
</evidence>
<feature type="transmembrane region" description="Helical" evidence="16">
    <location>
        <begin position="210"/>
        <end position="227"/>
    </location>
</feature>
<evidence type="ECO:0000256" key="8">
    <source>
        <dbReference type="ARBA" id="ARBA00022729"/>
    </source>
</evidence>
<dbReference type="GO" id="GO:0098552">
    <property type="term" value="C:side of membrane"/>
    <property type="evidence" value="ECO:0007669"/>
    <property type="project" value="UniProtKB-KW"/>
</dbReference>
<proteinExistence type="inferred from homology"/>
<evidence type="ECO:0000256" key="1">
    <source>
        <dbReference type="ARBA" id="ARBA00004141"/>
    </source>
</evidence>
<evidence type="ECO:0000259" key="18">
    <source>
        <dbReference type="PROSITE" id="PS52012"/>
    </source>
</evidence>
<keyword evidence="14" id="KW-0349">Heme</keyword>
<evidence type="ECO:0000256" key="3">
    <source>
        <dbReference type="ARBA" id="ARBA00004613"/>
    </source>
</evidence>
<dbReference type="InterPro" id="IPR049326">
    <property type="entry name" value="Rhodopsin_dom_fungi"/>
</dbReference>
<keyword evidence="14" id="KW-0408">Iron</keyword>
<dbReference type="EMBL" id="JAAQHG020000009">
    <property type="protein sequence ID" value="KAL1587619.1"/>
    <property type="molecule type" value="Genomic_DNA"/>
</dbReference>
<gene>
    <name evidence="19" type="ORF">WHR41_03652</name>
</gene>